<evidence type="ECO:0008006" key="5">
    <source>
        <dbReference type="Google" id="ProtNLM"/>
    </source>
</evidence>
<keyword evidence="1" id="KW-0547">Nucleotide-binding</keyword>
<protein>
    <recommendedName>
        <fullName evidence="5">Protein kinase domain-containing protein</fullName>
    </recommendedName>
</protein>
<sequence length="188" mass="20638">HTDLWISKTLSLQSESSPVLKAYAYLTRRAKENLKSPKPQVVVPVQGDNDSCTLRSHSRSSSNSSLNQKASSSSLTNQSSSISTNQQSSSNIPVDQQKFSFVDFKFKGILGEGRSGKTLLCEFRGDMIALKSADLSKAPSYILKEMQKEVEMYKNLADIQGKYILKLVCYGYYGGGMSFVIGLTIVGT</sequence>
<keyword evidence="4" id="KW-1185">Reference proteome</keyword>
<evidence type="ECO:0000313" key="3">
    <source>
        <dbReference type="EMBL" id="PKY61519.1"/>
    </source>
</evidence>
<proteinExistence type="predicted"/>
<feature type="binding site" evidence="1">
    <location>
        <position position="131"/>
    </location>
    <ligand>
        <name>ATP</name>
        <dbReference type="ChEBI" id="CHEBI:30616"/>
    </ligand>
</feature>
<dbReference type="InterPro" id="IPR017441">
    <property type="entry name" value="Protein_kinase_ATP_BS"/>
</dbReference>
<dbReference type="AlphaFoldDB" id="A0A2I1HRK5"/>
<dbReference type="GO" id="GO:0005524">
    <property type="term" value="F:ATP binding"/>
    <property type="evidence" value="ECO:0007669"/>
    <property type="project" value="UniProtKB-UniRule"/>
</dbReference>
<name>A0A2I1HRK5_9GLOM</name>
<dbReference type="PROSITE" id="PS00107">
    <property type="entry name" value="PROTEIN_KINASE_ATP"/>
    <property type="match status" value="1"/>
</dbReference>
<dbReference type="Gene3D" id="3.30.200.20">
    <property type="entry name" value="Phosphorylase Kinase, domain 1"/>
    <property type="match status" value="1"/>
</dbReference>
<gene>
    <name evidence="3" type="ORF">RhiirA4_486598</name>
</gene>
<feature type="region of interest" description="Disordered" evidence="2">
    <location>
        <begin position="36"/>
        <end position="91"/>
    </location>
</feature>
<evidence type="ECO:0000313" key="4">
    <source>
        <dbReference type="Proteomes" id="UP000234323"/>
    </source>
</evidence>
<feature type="compositionally biased region" description="Low complexity" evidence="2">
    <location>
        <begin position="39"/>
        <end position="91"/>
    </location>
</feature>
<evidence type="ECO:0000256" key="1">
    <source>
        <dbReference type="PROSITE-ProRule" id="PRU10141"/>
    </source>
</evidence>
<feature type="non-terminal residue" evidence="3">
    <location>
        <position position="1"/>
    </location>
</feature>
<dbReference type="InterPro" id="IPR011009">
    <property type="entry name" value="Kinase-like_dom_sf"/>
</dbReference>
<dbReference type="Proteomes" id="UP000234323">
    <property type="component" value="Unassembled WGS sequence"/>
</dbReference>
<accession>A0A2I1HRK5</accession>
<evidence type="ECO:0000256" key="2">
    <source>
        <dbReference type="SAM" id="MobiDB-lite"/>
    </source>
</evidence>
<comment type="caution">
    <text evidence="3">The sequence shown here is derived from an EMBL/GenBank/DDBJ whole genome shotgun (WGS) entry which is preliminary data.</text>
</comment>
<keyword evidence="1" id="KW-0067">ATP-binding</keyword>
<feature type="non-terminal residue" evidence="3">
    <location>
        <position position="188"/>
    </location>
</feature>
<organism evidence="3 4">
    <name type="scientific">Rhizophagus irregularis</name>
    <dbReference type="NCBI Taxonomy" id="588596"/>
    <lineage>
        <taxon>Eukaryota</taxon>
        <taxon>Fungi</taxon>
        <taxon>Fungi incertae sedis</taxon>
        <taxon>Mucoromycota</taxon>
        <taxon>Glomeromycotina</taxon>
        <taxon>Glomeromycetes</taxon>
        <taxon>Glomerales</taxon>
        <taxon>Glomeraceae</taxon>
        <taxon>Rhizophagus</taxon>
    </lineage>
</organism>
<dbReference type="EMBL" id="LLXI01005465">
    <property type="protein sequence ID" value="PKY61519.1"/>
    <property type="molecule type" value="Genomic_DNA"/>
</dbReference>
<reference evidence="3 4" key="1">
    <citation type="submission" date="2015-10" db="EMBL/GenBank/DDBJ databases">
        <title>Genome analyses suggest a sexual origin of heterokaryosis in a supposedly ancient asexual fungus.</title>
        <authorList>
            <person name="Ropars J."/>
            <person name="Sedzielewska K."/>
            <person name="Noel J."/>
            <person name="Charron P."/>
            <person name="Farinelli L."/>
            <person name="Marton T."/>
            <person name="Kruger M."/>
            <person name="Pelin A."/>
            <person name="Brachmann A."/>
            <person name="Corradi N."/>
        </authorList>
    </citation>
    <scope>NUCLEOTIDE SEQUENCE [LARGE SCALE GENOMIC DNA]</scope>
    <source>
        <strain evidence="3 4">A4</strain>
    </source>
</reference>
<dbReference type="SUPFAM" id="SSF56112">
    <property type="entry name" value="Protein kinase-like (PK-like)"/>
    <property type="match status" value="1"/>
</dbReference>